<dbReference type="InterPro" id="IPR001387">
    <property type="entry name" value="Cro/C1-type_HTH"/>
</dbReference>
<dbReference type="Pfam" id="PF20432">
    <property type="entry name" value="Xre-like-HTH"/>
    <property type="match status" value="1"/>
</dbReference>
<dbReference type="GO" id="GO:0003677">
    <property type="term" value="F:DNA binding"/>
    <property type="evidence" value="ECO:0007669"/>
    <property type="project" value="InterPro"/>
</dbReference>
<reference evidence="2 3" key="1">
    <citation type="submission" date="2020-08" db="EMBL/GenBank/DDBJ databases">
        <title>Genome sequencing of Purple Non-Sulfur Bacteria from various extreme environments.</title>
        <authorList>
            <person name="Mayer M."/>
        </authorList>
    </citation>
    <scope>NUCLEOTIDE SEQUENCE [LARGE SCALE GENOMIC DNA]</scope>
    <source>
        <strain evidence="2 3">JA131</strain>
    </source>
</reference>
<keyword evidence="3" id="KW-1185">Reference proteome</keyword>
<dbReference type="Pfam" id="PF09722">
    <property type="entry name" value="Xre_MbcA_ParS_C"/>
    <property type="match status" value="1"/>
</dbReference>
<dbReference type="AlphaFoldDB" id="A0A7W6WAI8"/>
<dbReference type="Proteomes" id="UP000554286">
    <property type="component" value="Unassembled WGS sequence"/>
</dbReference>
<name>A0A7W6WAI8_9PROT</name>
<dbReference type="InterPro" id="IPR046847">
    <property type="entry name" value="Xre-like_HTH"/>
</dbReference>
<dbReference type="InterPro" id="IPR010982">
    <property type="entry name" value="Lambda_DNA-bd_dom_sf"/>
</dbReference>
<comment type="caution">
    <text evidence="2">The sequence shown here is derived from an EMBL/GenBank/DDBJ whole genome shotgun (WGS) entry which is preliminary data.</text>
</comment>
<feature type="domain" description="HTH cro/C1-type" evidence="1">
    <location>
        <begin position="30"/>
        <end position="58"/>
    </location>
</feature>
<dbReference type="RefSeq" id="WP_221238419.1">
    <property type="nucleotide sequence ID" value="NZ_JACIGK010000014.1"/>
</dbReference>
<accession>A0A7W6WAI8</accession>
<proteinExistence type="predicted"/>
<dbReference type="PROSITE" id="PS50943">
    <property type="entry name" value="HTH_CROC1"/>
    <property type="match status" value="1"/>
</dbReference>
<evidence type="ECO:0000313" key="3">
    <source>
        <dbReference type="Proteomes" id="UP000554286"/>
    </source>
</evidence>
<dbReference type="CDD" id="cd00093">
    <property type="entry name" value="HTH_XRE"/>
    <property type="match status" value="1"/>
</dbReference>
<evidence type="ECO:0000313" key="2">
    <source>
        <dbReference type="EMBL" id="MBB4266541.1"/>
    </source>
</evidence>
<evidence type="ECO:0000259" key="1">
    <source>
        <dbReference type="PROSITE" id="PS50943"/>
    </source>
</evidence>
<sequence length="135" mass="14673">MAASQMTPQSQPIVSSGDDEARARVVTKAVRAACRRLGLRQREVAVMLGLSESTVSRLMHGGYLLREGDKPYELGVLLVRLFRSLDALVGGDEGVARAWLRAENDALGGRPVHRLAEITGVMDVLAYLDARRACL</sequence>
<dbReference type="EMBL" id="JACIGK010000014">
    <property type="protein sequence ID" value="MBB4266541.1"/>
    <property type="molecule type" value="Genomic_DNA"/>
</dbReference>
<organism evidence="2 3">
    <name type="scientific">Roseospira visakhapatnamensis</name>
    <dbReference type="NCBI Taxonomy" id="390880"/>
    <lineage>
        <taxon>Bacteria</taxon>
        <taxon>Pseudomonadati</taxon>
        <taxon>Pseudomonadota</taxon>
        <taxon>Alphaproteobacteria</taxon>
        <taxon>Rhodospirillales</taxon>
        <taxon>Rhodospirillaceae</taxon>
        <taxon>Roseospira</taxon>
    </lineage>
</organism>
<gene>
    <name evidence="2" type="ORF">GGD89_002173</name>
</gene>
<dbReference type="SUPFAM" id="SSF47413">
    <property type="entry name" value="lambda repressor-like DNA-binding domains"/>
    <property type="match status" value="1"/>
</dbReference>
<dbReference type="Gene3D" id="1.10.260.40">
    <property type="entry name" value="lambda repressor-like DNA-binding domains"/>
    <property type="match status" value="1"/>
</dbReference>
<dbReference type="InterPro" id="IPR024467">
    <property type="entry name" value="Xre/MbcA/ParS-like_toxin-bd"/>
</dbReference>
<protein>
    <submittedName>
        <fullName evidence="2">Transcriptional regulator with XRE-family HTH domain</fullName>
    </submittedName>
</protein>